<organism evidence="2 3">
    <name type="scientific">Cryobacterium zongtaii</name>
    <dbReference type="NCBI Taxonomy" id="1259217"/>
    <lineage>
        <taxon>Bacteria</taxon>
        <taxon>Bacillati</taxon>
        <taxon>Actinomycetota</taxon>
        <taxon>Actinomycetes</taxon>
        <taxon>Micrococcales</taxon>
        <taxon>Microbacteriaceae</taxon>
        <taxon>Cryobacterium</taxon>
    </lineage>
</organism>
<gene>
    <name evidence="2" type="ORF">C3B59_12385</name>
</gene>
<comment type="caution">
    <text evidence="2">The sequence shown here is derived from an EMBL/GenBank/DDBJ whole genome shotgun (WGS) entry which is preliminary data.</text>
</comment>
<proteinExistence type="predicted"/>
<dbReference type="EMBL" id="PPXF01000058">
    <property type="protein sequence ID" value="POH61437.1"/>
    <property type="molecule type" value="Genomic_DNA"/>
</dbReference>
<evidence type="ECO:0000313" key="3">
    <source>
        <dbReference type="Proteomes" id="UP000237104"/>
    </source>
</evidence>
<evidence type="ECO:0000313" key="2">
    <source>
        <dbReference type="EMBL" id="POH61437.1"/>
    </source>
</evidence>
<sequence length="231" mass="23889">MRRLDLEVLMGPVIGDLLPLALGIALSPIPVFIVILLLLTPTGSRAGLGFLAGWVVGILGLVSVFTLLFAVIPEQSGGEAPLVGALSIAVGVVLVLLAVREFGTRHKAGEEPELPGWMASLDRMTAGRGFAVALLFAAVKPKNLLLGASAGITIGAAHLDRGASAALVLLFTVLAASTVLIPVLTGLVAGERMRPPLQRLETWLITNYSVVVSVVLLVIGVVVIGNGLGRF</sequence>
<evidence type="ECO:0000256" key="1">
    <source>
        <dbReference type="SAM" id="Phobius"/>
    </source>
</evidence>
<dbReference type="AlphaFoldDB" id="A0A2S3Z7C3"/>
<feature type="transmembrane region" description="Helical" evidence="1">
    <location>
        <begin position="20"/>
        <end position="39"/>
    </location>
</feature>
<keyword evidence="1" id="KW-1133">Transmembrane helix</keyword>
<keyword evidence="1" id="KW-0472">Membrane</keyword>
<reference evidence="2 3" key="1">
    <citation type="submission" date="2018-01" db="EMBL/GenBank/DDBJ databases">
        <title>Cryobacterium sp. nov., from glaciers in China.</title>
        <authorList>
            <person name="Liu Q."/>
            <person name="Xin Y.-H."/>
        </authorList>
    </citation>
    <scope>NUCLEOTIDE SEQUENCE [LARGE SCALE GENOMIC DNA]</scope>
    <source>
        <strain evidence="2 3">TMB1-8</strain>
    </source>
</reference>
<feature type="transmembrane region" description="Helical" evidence="1">
    <location>
        <begin position="165"/>
        <end position="190"/>
    </location>
</feature>
<feature type="transmembrane region" description="Helical" evidence="1">
    <location>
        <begin position="51"/>
        <end position="72"/>
    </location>
</feature>
<keyword evidence="1" id="KW-0812">Transmembrane</keyword>
<evidence type="ECO:0008006" key="4">
    <source>
        <dbReference type="Google" id="ProtNLM"/>
    </source>
</evidence>
<dbReference type="InterPro" id="IPR021315">
    <property type="entry name" value="Gap/Sap"/>
</dbReference>
<name>A0A2S3Z7C3_9MICO</name>
<feature type="transmembrane region" description="Helical" evidence="1">
    <location>
        <begin position="78"/>
        <end position="99"/>
    </location>
</feature>
<dbReference type="Proteomes" id="UP000237104">
    <property type="component" value="Unassembled WGS sequence"/>
</dbReference>
<feature type="transmembrane region" description="Helical" evidence="1">
    <location>
        <begin position="202"/>
        <end position="225"/>
    </location>
</feature>
<dbReference type="Pfam" id="PF11139">
    <property type="entry name" value="SfLAP"/>
    <property type="match status" value="1"/>
</dbReference>
<protein>
    <recommendedName>
        <fullName evidence="4">GAP family protein</fullName>
    </recommendedName>
</protein>
<accession>A0A2S3Z7C3</accession>